<feature type="signal peptide" evidence="1">
    <location>
        <begin position="1"/>
        <end position="15"/>
    </location>
</feature>
<organism evidence="2 3">
    <name type="scientific">Cylicostephanus goldi</name>
    <name type="common">Nematode worm</name>
    <dbReference type="NCBI Taxonomy" id="71465"/>
    <lineage>
        <taxon>Eukaryota</taxon>
        <taxon>Metazoa</taxon>
        <taxon>Ecdysozoa</taxon>
        <taxon>Nematoda</taxon>
        <taxon>Chromadorea</taxon>
        <taxon>Rhabditida</taxon>
        <taxon>Rhabditina</taxon>
        <taxon>Rhabditomorpha</taxon>
        <taxon>Strongyloidea</taxon>
        <taxon>Strongylidae</taxon>
        <taxon>Cylicostephanus</taxon>
    </lineage>
</organism>
<dbReference type="Proteomes" id="UP000271889">
    <property type="component" value="Unassembled WGS sequence"/>
</dbReference>
<feature type="chain" id="PRO_5018102072" evidence="1">
    <location>
        <begin position="16"/>
        <end position="141"/>
    </location>
</feature>
<evidence type="ECO:0000256" key="1">
    <source>
        <dbReference type="SAM" id="SignalP"/>
    </source>
</evidence>
<keyword evidence="1" id="KW-0732">Signal</keyword>
<dbReference type="EMBL" id="UYRV01124650">
    <property type="protein sequence ID" value="VDN34470.1"/>
    <property type="molecule type" value="Genomic_DNA"/>
</dbReference>
<gene>
    <name evidence="2" type="ORF">CGOC_LOCUS12642</name>
</gene>
<keyword evidence="3" id="KW-1185">Reference proteome</keyword>
<evidence type="ECO:0000313" key="2">
    <source>
        <dbReference type="EMBL" id="VDN34470.1"/>
    </source>
</evidence>
<accession>A0A3P7N4D0</accession>
<sequence>MLLLALFAFIPRAQGDGFELLVIVEEVACSSESLTVILNRSDPDIARWMSDPKAQPVVYVYGHKTLVPCGTSLKNDKGQKNYNLSIPYGKHCDVHLADLVSFVLGLLASSLIKLLMPPKIRNILLDLQMYRSVTGTDKIFG</sequence>
<name>A0A3P7N4D0_CYLGO</name>
<dbReference type="AlphaFoldDB" id="A0A3P7N4D0"/>
<proteinExistence type="predicted"/>
<reference evidence="2 3" key="1">
    <citation type="submission" date="2018-11" db="EMBL/GenBank/DDBJ databases">
        <authorList>
            <consortium name="Pathogen Informatics"/>
        </authorList>
    </citation>
    <scope>NUCLEOTIDE SEQUENCE [LARGE SCALE GENOMIC DNA]</scope>
</reference>
<evidence type="ECO:0000313" key="3">
    <source>
        <dbReference type="Proteomes" id="UP000271889"/>
    </source>
</evidence>
<dbReference type="OrthoDB" id="10040649at2759"/>
<protein>
    <submittedName>
        <fullName evidence="2">Uncharacterized protein</fullName>
    </submittedName>
</protein>